<feature type="domain" description="ABC transporter" evidence="12">
    <location>
        <begin position="4"/>
        <end position="240"/>
    </location>
</feature>
<keyword evidence="2" id="KW-0813">Transport</keyword>
<keyword evidence="14" id="KW-1185">Reference proteome</keyword>
<dbReference type="InterPro" id="IPR027417">
    <property type="entry name" value="P-loop_NTPase"/>
</dbReference>
<dbReference type="Pfam" id="PF00005">
    <property type="entry name" value="ABC_tran"/>
    <property type="match status" value="1"/>
</dbReference>
<dbReference type="InterPro" id="IPR003439">
    <property type="entry name" value="ABC_transporter-like_ATP-bd"/>
</dbReference>
<dbReference type="HOGENOM" id="CLU_000604_1_1_2"/>
<reference evidence="13 14" key="1">
    <citation type="journal article" date="2012" name="J. Bacteriol.">
        <title>Complete genome sequence of strain 1860, a crenarchaeon of the genus pyrobaculum able to grow with various electron acceptors.</title>
        <authorList>
            <person name="Mardanov A.V."/>
            <person name="Gumerov V.M."/>
            <person name="Slobodkina G.B."/>
            <person name="Beletsky A.V."/>
            <person name="Bonch-Osmolovskaya E.A."/>
            <person name="Ravin N.V."/>
            <person name="Skryabin K.G."/>
        </authorList>
    </citation>
    <scope>NUCLEOTIDE SEQUENCE [LARGE SCALE GENOMIC DNA]</scope>
    <source>
        <strain evidence="13 14">1860</strain>
    </source>
</reference>
<dbReference type="GeneID" id="11595181"/>
<comment type="subcellular location">
    <subcellularLocation>
        <location evidence="1">Cell membrane</location>
    </subcellularLocation>
</comment>
<gene>
    <name evidence="13" type="ORF">P186_0922</name>
</gene>
<dbReference type="PANTHER" id="PTHR42781">
    <property type="entry name" value="SPERMIDINE/PUTRESCINE IMPORT ATP-BINDING PROTEIN POTA"/>
    <property type="match status" value="1"/>
</dbReference>
<dbReference type="BioCyc" id="PSP1104324:GJSN-902-MONOMER"/>
<accession>G7VB53</accession>
<dbReference type="Gene3D" id="2.40.50.100">
    <property type="match status" value="1"/>
</dbReference>
<sequence length="348" mass="38357">MTVVRLEKLRKVFDNRVVAVDDVDLTVNDGEILAVLGPSGCGKTTLLRLVAGLEEPTSGRIYFDNRDVTHLPTQQRNTAVVPQTWALWPHMTVFENVAYGLRLMKKKGKKMTEAEIKRRVGEVLELVDLSGLEERKPFQLSGGQQQRVALARALVVQPEVLLLDEPLANLDAKLRVELREEVRRIAKKLSITTIYVTHDQEEAFAVADRIAVMNAGRVMQVGTPEEIYHKPANLFVATFVGRSNVLKGRVVEQRGEAAVVDAGFPIHAATPHKLAPGDEVTLVIRPEDVYVGGGRLRCELMDVVFLGRYYQTTLNCGGVVLKAEGPKPPAAPGEGVAVEIARAWAFKT</sequence>
<organism evidence="13 14">
    <name type="scientific">Pyrobaculum ferrireducens</name>
    <dbReference type="NCBI Taxonomy" id="1104324"/>
    <lineage>
        <taxon>Archaea</taxon>
        <taxon>Thermoproteota</taxon>
        <taxon>Thermoprotei</taxon>
        <taxon>Thermoproteales</taxon>
        <taxon>Thermoproteaceae</taxon>
        <taxon>Pyrobaculum</taxon>
    </lineage>
</organism>
<dbReference type="Pfam" id="PF08402">
    <property type="entry name" value="TOBE_2"/>
    <property type="match status" value="1"/>
</dbReference>
<dbReference type="InterPro" id="IPR050093">
    <property type="entry name" value="ABC_SmlMolc_Importer"/>
</dbReference>
<dbReference type="Gene3D" id="3.40.50.300">
    <property type="entry name" value="P-loop containing nucleotide triphosphate hydrolases"/>
    <property type="match status" value="1"/>
</dbReference>
<comment type="subunit">
    <text evidence="7">The complex is composed of two ATP-binding proteins (WtpC), two transmembrane proteins (WtpB) and a solute-binding protein (WtpA).</text>
</comment>
<dbReference type="PROSITE" id="PS50893">
    <property type="entry name" value="ABC_TRANSPORTER_2"/>
    <property type="match status" value="1"/>
</dbReference>
<dbReference type="GO" id="GO:1901238">
    <property type="term" value="F:ABC-type tungstate transporter activity"/>
    <property type="evidence" value="ECO:0007669"/>
    <property type="project" value="UniProtKB-EC"/>
</dbReference>
<dbReference type="InterPro" id="IPR013611">
    <property type="entry name" value="Transp-assoc_OB_typ2"/>
</dbReference>
<dbReference type="InterPro" id="IPR003593">
    <property type="entry name" value="AAA+_ATPase"/>
</dbReference>
<dbReference type="GO" id="GO:0043190">
    <property type="term" value="C:ATP-binding cassette (ABC) transporter complex"/>
    <property type="evidence" value="ECO:0007669"/>
    <property type="project" value="InterPro"/>
</dbReference>
<evidence type="ECO:0000256" key="7">
    <source>
        <dbReference type="ARBA" id="ARBA00038781"/>
    </source>
</evidence>
<dbReference type="SMART" id="SM00382">
    <property type="entry name" value="AAA"/>
    <property type="match status" value="1"/>
</dbReference>
<dbReference type="RefSeq" id="WP_014288191.1">
    <property type="nucleotide sequence ID" value="NC_016645.1"/>
</dbReference>
<dbReference type="FunFam" id="3.40.50.300:FF:000425">
    <property type="entry name" value="Probable ABC transporter, ATP-binding subunit"/>
    <property type="match status" value="1"/>
</dbReference>
<evidence type="ECO:0000313" key="13">
    <source>
        <dbReference type="EMBL" id="AET32363.1"/>
    </source>
</evidence>
<keyword evidence="3" id="KW-0500">Molybdenum</keyword>
<dbReference type="eggNOG" id="arCOG00177">
    <property type="taxonomic scope" value="Archaea"/>
</dbReference>
<evidence type="ECO:0000256" key="8">
    <source>
        <dbReference type="ARBA" id="ARBA00039025"/>
    </source>
</evidence>
<evidence type="ECO:0000256" key="3">
    <source>
        <dbReference type="ARBA" id="ARBA00022505"/>
    </source>
</evidence>
<dbReference type="PANTHER" id="PTHR42781:SF4">
    <property type="entry name" value="SPERMIDINE_PUTRESCINE IMPORT ATP-BINDING PROTEIN POTA"/>
    <property type="match status" value="1"/>
</dbReference>
<dbReference type="InterPro" id="IPR017871">
    <property type="entry name" value="ABC_transporter-like_CS"/>
</dbReference>
<evidence type="ECO:0000256" key="1">
    <source>
        <dbReference type="ARBA" id="ARBA00004236"/>
    </source>
</evidence>
<dbReference type="KEGG" id="pyr:P186_0922"/>
<comment type="similarity">
    <text evidence="6">Belongs to the ABC transporter superfamily. Sulfate/tungstate importer (TC 3.A.1.6) family.</text>
</comment>
<dbReference type="GO" id="GO:0005524">
    <property type="term" value="F:ATP binding"/>
    <property type="evidence" value="ECO:0007669"/>
    <property type="project" value="UniProtKB-KW"/>
</dbReference>
<evidence type="ECO:0000256" key="2">
    <source>
        <dbReference type="ARBA" id="ARBA00022448"/>
    </source>
</evidence>
<keyword evidence="5 13" id="KW-0067">ATP-binding</keyword>
<dbReference type="SUPFAM" id="SSF52540">
    <property type="entry name" value="P-loop containing nucleoside triphosphate hydrolases"/>
    <property type="match status" value="1"/>
</dbReference>
<dbReference type="AlphaFoldDB" id="G7VB53"/>
<comment type="function">
    <text evidence="11">Part of the ABC transporter complex WtpABC involved in molybdate/tungstate import. Responsible for energy coupling to the transport system.</text>
</comment>
<evidence type="ECO:0000256" key="5">
    <source>
        <dbReference type="ARBA" id="ARBA00022840"/>
    </source>
</evidence>
<dbReference type="OrthoDB" id="18368at2157"/>
<evidence type="ECO:0000313" key="14">
    <source>
        <dbReference type="Proteomes" id="UP000005867"/>
    </source>
</evidence>
<evidence type="ECO:0000256" key="4">
    <source>
        <dbReference type="ARBA" id="ARBA00022741"/>
    </source>
</evidence>
<dbReference type="EMBL" id="CP003098">
    <property type="protein sequence ID" value="AET32363.1"/>
    <property type="molecule type" value="Genomic_DNA"/>
</dbReference>
<evidence type="ECO:0000256" key="6">
    <source>
        <dbReference type="ARBA" id="ARBA00038307"/>
    </source>
</evidence>
<dbReference type="SUPFAM" id="SSF50331">
    <property type="entry name" value="MOP-like"/>
    <property type="match status" value="1"/>
</dbReference>
<dbReference type="InterPro" id="IPR008995">
    <property type="entry name" value="Mo/tungstate-bd_C_term_dom"/>
</dbReference>
<evidence type="ECO:0000256" key="11">
    <source>
        <dbReference type="ARBA" id="ARBA00057369"/>
    </source>
</evidence>
<name>G7VB53_9CREN</name>
<protein>
    <recommendedName>
        <fullName evidence="9">Molybdate/tungstate import ATP-binding protein WtpC</fullName>
        <ecNumber evidence="8">7.3.2.6</ecNumber>
    </recommendedName>
</protein>
<keyword evidence="4" id="KW-0547">Nucleotide-binding</keyword>
<evidence type="ECO:0000256" key="10">
    <source>
        <dbReference type="ARBA" id="ARBA00047936"/>
    </source>
</evidence>
<dbReference type="GO" id="GO:0016887">
    <property type="term" value="F:ATP hydrolysis activity"/>
    <property type="evidence" value="ECO:0007669"/>
    <property type="project" value="InterPro"/>
</dbReference>
<evidence type="ECO:0000259" key="12">
    <source>
        <dbReference type="PROSITE" id="PS50893"/>
    </source>
</evidence>
<evidence type="ECO:0000256" key="9">
    <source>
        <dbReference type="ARBA" id="ARBA00041133"/>
    </source>
</evidence>
<dbReference type="PROSITE" id="PS00211">
    <property type="entry name" value="ABC_TRANSPORTER_1"/>
    <property type="match status" value="1"/>
</dbReference>
<dbReference type="Proteomes" id="UP000005867">
    <property type="component" value="Chromosome"/>
</dbReference>
<dbReference type="STRING" id="1104324.P186_0922"/>
<proteinExistence type="inferred from homology"/>
<dbReference type="EC" id="7.3.2.6" evidence="8"/>
<comment type="catalytic activity">
    <reaction evidence="10">
        <text>tungstate(in) + ATP + H2O = tungstate(out) + ADP + phosphate + H(+)</text>
        <dbReference type="Rhea" id="RHEA:35027"/>
        <dbReference type="ChEBI" id="CHEBI:15377"/>
        <dbReference type="ChEBI" id="CHEBI:15378"/>
        <dbReference type="ChEBI" id="CHEBI:30616"/>
        <dbReference type="ChEBI" id="CHEBI:43474"/>
        <dbReference type="ChEBI" id="CHEBI:46502"/>
        <dbReference type="ChEBI" id="CHEBI:456216"/>
        <dbReference type="EC" id="7.3.2.6"/>
    </reaction>
</comment>